<evidence type="ECO:0000256" key="5">
    <source>
        <dbReference type="ARBA" id="ARBA00023242"/>
    </source>
</evidence>
<dbReference type="PROSITE" id="PS51154">
    <property type="entry name" value="MACRO"/>
    <property type="match status" value="1"/>
</dbReference>
<dbReference type="GO" id="GO:0003714">
    <property type="term" value="F:transcription corepressor activity"/>
    <property type="evidence" value="ECO:0007669"/>
    <property type="project" value="TreeGrafter"/>
</dbReference>
<evidence type="ECO:0000256" key="3">
    <source>
        <dbReference type="ARBA" id="ARBA00022679"/>
    </source>
</evidence>
<reference evidence="7" key="1">
    <citation type="journal article" date="2021" name="Genome Biol. Evol.">
        <title>A High-Quality Reference Genome for a Parasitic Bivalve with Doubly Uniparental Inheritance (Bivalvia: Unionida).</title>
        <authorList>
            <person name="Smith C.H."/>
        </authorList>
    </citation>
    <scope>NUCLEOTIDE SEQUENCE</scope>
    <source>
        <strain evidence="7">CHS0354</strain>
    </source>
</reference>
<name>A0AAE0WEP7_9BIVA</name>
<accession>A0AAE0WEP7</accession>
<organism evidence="7 8">
    <name type="scientific">Potamilus streckersoni</name>
    <dbReference type="NCBI Taxonomy" id="2493646"/>
    <lineage>
        <taxon>Eukaryota</taxon>
        <taxon>Metazoa</taxon>
        <taxon>Spiralia</taxon>
        <taxon>Lophotrochozoa</taxon>
        <taxon>Mollusca</taxon>
        <taxon>Bivalvia</taxon>
        <taxon>Autobranchia</taxon>
        <taxon>Heteroconchia</taxon>
        <taxon>Palaeoheterodonta</taxon>
        <taxon>Unionida</taxon>
        <taxon>Unionoidea</taxon>
        <taxon>Unionidae</taxon>
        <taxon>Ambleminae</taxon>
        <taxon>Lampsilini</taxon>
        <taxon>Potamilus</taxon>
    </lineage>
</organism>
<evidence type="ECO:0000256" key="2">
    <source>
        <dbReference type="ARBA" id="ARBA00022676"/>
    </source>
</evidence>
<gene>
    <name evidence="7" type="ORF">CHS0354_024539</name>
</gene>
<comment type="subcellular location">
    <subcellularLocation>
        <location evidence="1">Nucleus</location>
    </subcellularLocation>
</comment>
<evidence type="ECO:0000313" key="7">
    <source>
        <dbReference type="EMBL" id="KAK3612553.1"/>
    </source>
</evidence>
<comment type="caution">
    <text evidence="7">The sequence shown here is derived from an EMBL/GenBank/DDBJ whole genome shotgun (WGS) entry which is preliminary data.</text>
</comment>
<keyword evidence="8" id="KW-1185">Reference proteome</keyword>
<dbReference type="GO" id="GO:0005634">
    <property type="term" value="C:nucleus"/>
    <property type="evidence" value="ECO:0007669"/>
    <property type="project" value="UniProtKB-SubCell"/>
</dbReference>
<dbReference type="GO" id="GO:0010629">
    <property type="term" value="P:negative regulation of gene expression"/>
    <property type="evidence" value="ECO:0007669"/>
    <property type="project" value="TreeGrafter"/>
</dbReference>
<dbReference type="InterPro" id="IPR043472">
    <property type="entry name" value="Macro_dom-like"/>
</dbReference>
<dbReference type="InterPro" id="IPR052056">
    <property type="entry name" value="Mono-ARTD/PARP"/>
</dbReference>
<dbReference type="SUPFAM" id="SSF52949">
    <property type="entry name" value="Macro domain-like"/>
    <property type="match status" value="1"/>
</dbReference>
<dbReference type="Proteomes" id="UP001195483">
    <property type="component" value="Unassembled WGS sequence"/>
</dbReference>
<evidence type="ECO:0000259" key="6">
    <source>
        <dbReference type="PROSITE" id="PS51154"/>
    </source>
</evidence>
<protein>
    <recommendedName>
        <fullName evidence="6">Macro domain-containing protein</fullName>
    </recommendedName>
</protein>
<reference evidence="7" key="3">
    <citation type="submission" date="2023-05" db="EMBL/GenBank/DDBJ databases">
        <authorList>
            <person name="Smith C.H."/>
        </authorList>
    </citation>
    <scope>NUCLEOTIDE SEQUENCE</scope>
    <source>
        <strain evidence="7">CHS0354</strain>
        <tissue evidence="7">Mantle</tissue>
    </source>
</reference>
<evidence type="ECO:0000256" key="1">
    <source>
        <dbReference type="ARBA" id="ARBA00004123"/>
    </source>
</evidence>
<dbReference type="AlphaFoldDB" id="A0AAE0WEP7"/>
<dbReference type="GO" id="GO:0016757">
    <property type="term" value="F:glycosyltransferase activity"/>
    <property type="evidence" value="ECO:0007669"/>
    <property type="project" value="UniProtKB-KW"/>
</dbReference>
<dbReference type="Gene3D" id="3.40.220.10">
    <property type="entry name" value="Leucine Aminopeptidase, subunit E, domain 1"/>
    <property type="match status" value="1"/>
</dbReference>
<dbReference type="SMART" id="SM00506">
    <property type="entry name" value="A1pp"/>
    <property type="match status" value="1"/>
</dbReference>
<keyword evidence="5" id="KW-0539">Nucleus</keyword>
<feature type="domain" description="Macro" evidence="6">
    <location>
        <begin position="6"/>
        <end position="188"/>
    </location>
</feature>
<proteinExistence type="predicted"/>
<evidence type="ECO:0000313" key="8">
    <source>
        <dbReference type="Proteomes" id="UP001195483"/>
    </source>
</evidence>
<dbReference type="PANTHER" id="PTHR14453:SF67">
    <property type="entry name" value="POLY [ADP-RIBOSE] POLYMERASE"/>
    <property type="match status" value="1"/>
</dbReference>
<dbReference type="Pfam" id="PF01661">
    <property type="entry name" value="Macro"/>
    <property type="match status" value="1"/>
</dbReference>
<dbReference type="InterPro" id="IPR002589">
    <property type="entry name" value="Macro_dom"/>
</dbReference>
<dbReference type="PANTHER" id="PTHR14453">
    <property type="entry name" value="PARP/ZINC FINGER CCCH TYPE DOMAIN CONTAINING PROTEIN"/>
    <property type="match status" value="1"/>
</dbReference>
<keyword evidence="2" id="KW-0328">Glycosyltransferase</keyword>
<evidence type="ECO:0000256" key="4">
    <source>
        <dbReference type="ARBA" id="ARBA00023027"/>
    </source>
</evidence>
<keyword evidence="4" id="KW-0520">NAD</keyword>
<reference evidence="7" key="2">
    <citation type="journal article" date="2021" name="Genome Biol. Evol.">
        <title>Developing a high-quality reference genome for a parasitic bivalve with doubly uniparental inheritance (Bivalvia: Unionida).</title>
        <authorList>
            <person name="Smith C.H."/>
        </authorList>
    </citation>
    <scope>NUCLEOTIDE SEQUENCE</scope>
    <source>
        <strain evidence="7">CHS0354</strain>
        <tissue evidence="7">Mantle</tissue>
    </source>
</reference>
<dbReference type="GO" id="GO:0005737">
    <property type="term" value="C:cytoplasm"/>
    <property type="evidence" value="ECO:0007669"/>
    <property type="project" value="TreeGrafter"/>
</dbReference>
<sequence length="252" mass="27635">MATPDGDQSCTATYSGITVKLLPGQLENSKADVIVSTTSSFPNLNGVIAKTLSKFAGPSLQADCNMNYPNGIQDGQVVSTSGGNLNCKKVFHIKLSEWNHSNGKSIVEGSVTECLTMLQSAGFHSIALPTIGTGGFKYPAKDVASAIFESAKQFSEKNPGYHVDVIIVMFPSARDVNQEFKDILSQTFHDVRKDVTVKKKVVRFADNDNNEETVLSEKETYIDKEKRVFIMLKFISNNIDKANEAFRIAMNH</sequence>
<keyword evidence="3" id="KW-0808">Transferase</keyword>
<dbReference type="EMBL" id="JAEAOA010001453">
    <property type="protein sequence ID" value="KAK3612553.1"/>
    <property type="molecule type" value="Genomic_DNA"/>
</dbReference>